<name>A0A3Q3WXK1_MOLML</name>
<dbReference type="Proteomes" id="UP000261620">
    <property type="component" value="Unplaced"/>
</dbReference>
<dbReference type="GO" id="GO:0036126">
    <property type="term" value="C:sperm flagellum"/>
    <property type="evidence" value="ECO:0007669"/>
    <property type="project" value="TreeGrafter"/>
</dbReference>
<dbReference type="GO" id="GO:0001669">
    <property type="term" value="C:acrosomal vesicle"/>
    <property type="evidence" value="ECO:0007669"/>
    <property type="project" value="TreeGrafter"/>
</dbReference>
<comment type="similarity">
    <text evidence="1">Belongs to the TCP11 family.</text>
</comment>
<dbReference type="Ensembl" id="ENSMMOT00000017650.1">
    <property type="protein sequence ID" value="ENSMMOP00000017362.1"/>
    <property type="gene ID" value="ENSMMOG00000013167.1"/>
</dbReference>
<organism evidence="2 3">
    <name type="scientific">Mola mola</name>
    <name type="common">Ocean sunfish</name>
    <name type="synonym">Tetraodon mola</name>
    <dbReference type="NCBI Taxonomy" id="94237"/>
    <lineage>
        <taxon>Eukaryota</taxon>
        <taxon>Metazoa</taxon>
        <taxon>Chordata</taxon>
        <taxon>Craniata</taxon>
        <taxon>Vertebrata</taxon>
        <taxon>Euteleostomi</taxon>
        <taxon>Actinopterygii</taxon>
        <taxon>Neopterygii</taxon>
        <taxon>Teleostei</taxon>
        <taxon>Neoteleostei</taxon>
        <taxon>Acanthomorphata</taxon>
        <taxon>Eupercaria</taxon>
        <taxon>Tetraodontiformes</taxon>
        <taxon>Molidae</taxon>
        <taxon>Mola</taxon>
    </lineage>
</organism>
<dbReference type="AlphaFoldDB" id="A0A3Q3WXK1"/>
<evidence type="ECO:0000313" key="2">
    <source>
        <dbReference type="Ensembl" id="ENSMMOP00000017362.1"/>
    </source>
</evidence>
<evidence type="ECO:0000256" key="1">
    <source>
        <dbReference type="ARBA" id="ARBA00010954"/>
    </source>
</evidence>
<sequence length="419" mass="46267">MPRGLTVLPPVGGAFVSGTQSDNPEGSASVKLVFKAMVSTQRPSRLSAGSPPTASLSRLMELQNCISNLSLAHEIVVNRDFCFKVSSPPADSLESRVTQIVHRAFWDSLQEQLTCDPPNYNHAVILLQEVKTMLQSLLLPGHVRLRSEMDEVLDMELIQQQVDHGVLDLHRLAGYIINTMASLCAPVRDPEVGALRNLKEPVELLREIFRVLGLMKTDMVNFTIQSLRPHLLQQAAQYERAKFQQILDKQPGEDRGRPHCRPRMDALGRRLRTLVLEASVLLLTSTQCGVAVFSQQGFVGKLRQAVSGLSLSTSMFLNLNECRCRELTSLSSTPSPLPPSHIGERVQGFLQATLQGGPAKRSPEPPSALRLVSAELANLGTAFGRIVHFNRMVFGPFYAPILRKLLFPPGEAETEDDSR</sequence>
<dbReference type="PANTHER" id="PTHR12832">
    <property type="entry name" value="TESTIS-SPECIFIC PROTEIN PBS13 T-COMPLEX 11"/>
    <property type="match status" value="1"/>
</dbReference>
<accession>A0A3Q3WXK1</accession>
<reference evidence="2" key="2">
    <citation type="submission" date="2025-09" db="UniProtKB">
        <authorList>
            <consortium name="Ensembl"/>
        </authorList>
    </citation>
    <scope>IDENTIFICATION</scope>
</reference>
<proteinExistence type="inferred from homology"/>
<dbReference type="InterPro" id="IPR008862">
    <property type="entry name" value="Tcp11"/>
</dbReference>
<dbReference type="GO" id="GO:0010737">
    <property type="term" value="P:protein kinase A signaling"/>
    <property type="evidence" value="ECO:0007669"/>
    <property type="project" value="TreeGrafter"/>
</dbReference>
<dbReference type="GO" id="GO:1902490">
    <property type="term" value="P:regulation of sperm capacitation"/>
    <property type="evidence" value="ECO:0007669"/>
    <property type="project" value="TreeGrafter"/>
</dbReference>
<evidence type="ECO:0008006" key="4">
    <source>
        <dbReference type="Google" id="ProtNLM"/>
    </source>
</evidence>
<evidence type="ECO:0000313" key="3">
    <source>
        <dbReference type="Proteomes" id="UP000261620"/>
    </source>
</evidence>
<reference evidence="2" key="1">
    <citation type="submission" date="2025-08" db="UniProtKB">
        <authorList>
            <consortium name="Ensembl"/>
        </authorList>
    </citation>
    <scope>IDENTIFICATION</scope>
</reference>
<dbReference type="PANTHER" id="PTHR12832:SF14">
    <property type="entry name" value="T-COMPLEX PROTEIN 11 HOMOLOG"/>
    <property type="match status" value="1"/>
</dbReference>
<dbReference type="Pfam" id="PF05794">
    <property type="entry name" value="Tcp11"/>
    <property type="match status" value="2"/>
</dbReference>
<protein>
    <recommendedName>
        <fullName evidence="4">T-complex 11, testis-specific-like 2</fullName>
    </recommendedName>
</protein>
<keyword evidence="3" id="KW-1185">Reference proteome</keyword>